<organism evidence="2 3">
    <name type="scientific">Mycobacterium novum</name>
    <dbReference type="NCBI Taxonomy" id="2492438"/>
    <lineage>
        <taxon>Bacteria</taxon>
        <taxon>Bacillati</taxon>
        <taxon>Actinomycetota</taxon>
        <taxon>Actinomycetes</taxon>
        <taxon>Mycobacteriales</taxon>
        <taxon>Mycobacteriaceae</taxon>
        <taxon>Mycobacterium</taxon>
    </lineage>
</organism>
<dbReference type="AlphaFoldDB" id="A0A7I7JIG1"/>
<protein>
    <submittedName>
        <fullName evidence="2">Uncharacterized protein</fullName>
    </submittedName>
</protein>
<dbReference type="EMBL" id="AP022562">
    <property type="protein sequence ID" value="BBX11119.1"/>
    <property type="molecule type" value="Genomic_DNA"/>
</dbReference>
<sequence>MGERTGQTYGADELACKPEFGRWAFVAFAAVGHVGAVLVKALVVLANDGRG</sequence>
<evidence type="ECO:0000256" key="1">
    <source>
        <dbReference type="SAM" id="Phobius"/>
    </source>
</evidence>
<evidence type="ECO:0000313" key="2">
    <source>
        <dbReference type="EMBL" id="BBX11119.1"/>
    </source>
</evidence>
<proteinExistence type="predicted"/>
<dbReference type="KEGG" id="mnm:MNVM_02000"/>
<keyword evidence="1" id="KW-1133">Transmembrane helix</keyword>
<feature type="transmembrane region" description="Helical" evidence="1">
    <location>
        <begin position="23"/>
        <end position="46"/>
    </location>
</feature>
<name>A0A7I7JIG1_9MYCO</name>
<keyword evidence="1" id="KW-0472">Membrane</keyword>
<evidence type="ECO:0000313" key="3">
    <source>
        <dbReference type="Proteomes" id="UP000466997"/>
    </source>
</evidence>
<reference evidence="2 3" key="1">
    <citation type="journal article" date="2019" name="Emerg. Microbes Infect.">
        <title>Comprehensive subspecies identification of 175 nontuberculous mycobacteria species based on 7547 genomic profiles.</title>
        <authorList>
            <person name="Matsumoto Y."/>
            <person name="Kinjo T."/>
            <person name="Motooka D."/>
            <person name="Nabeya D."/>
            <person name="Jung N."/>
            <person name="Uechi K."/>
            <person name="Horii T."/>
            <person name="Iida T."/>
            <person name="Fujita J."/>
            <person name="Nakamura S."/>
        </authorList>
    </citation>
    <scope>NUCLEOTIDE SEQUENCE [LARGE SCALE GENOMIC DNA]</scope>
    <source>
        <strain evidence="2 3">JCM 6391</strain>
    </source>
</reference>
<keyword evidence="1" id="KW-0812">Transmembrane</keyword>
<gene>
    <name evidence="2" type="ORF">MNVM_02000</name>
</gene>
<keyword evidence="3" id="KW-1185">Reference proteome</keyword>
<accession>A0A7I7JIG1</accession>
<dbReference type="Proteomes" id="UP000466997">
    <property type="component" value="Chromosome"/>
</dbReference>